<protein>
    <recommendedName>
        <fullName evidence="1">methionyl-tRNA formyltransferase</fullName>
        <ecNumber evidence="1">2.1.2.9</ecNumber>
    </recommendedName>
</protein>
<dbReference type="GO" id="GO:0005739">
    <property type="term" value="C:mitochondrion"/>
    <property type="evidence" value="ECO:0007669"/>
    <property type="project" value="TreeGrafter"/>
</dbReference>
<feature type="domain" description="Formyl transferase N-terminal" evidence="2">
    <location>
        <begin position="89"/>
        <end position="262"/>
    </location>
</feature>
<dbReference type="Gene3D" id="3.40.50.12230">
    <property type="match status" value="1"/>
</dbReference>
<proteinExistence type="predicted"/>
<gene>
    <name evidence="3" type="ORF">CYMTET_22573</name>
</gene>
<evidence type="ECO:0000313" key="4">
    <source>
        <dbReference type="Proteomes" id="UP001190700"/>
    </source>
</evidence>
<evidence type="ECO:0000313" key="3">
    <source>
        <dbReference type="EMBL" id="KAK3268956.1"/>
    </source>
</evidence>
<dbReference type="PANTHER" id="PTHR11138:SF5">
    <property type="entry name" value="METHIONYL-TRNA FORMYLTRANSFERASE, MITOCHONDRIAL"/>
    <property type="match status" value="1"/>
</dbReference>
<dbReference type="CDD" id="cd08646">
    <property type="entry name" value="FMT_core_Met-tRNA-FMT_N"/>
    <property type="match status" value="1"/>
</dbReference>
<dbReference type="AlphaFoldDB" id="A0AAE0G113"/>
<comment type="caution">
    <text evidence="3">The sequence shown here is derived from an EMBL/GenBank/DDBJ whole genome shotgun (WGS) entry which is preliminary data.</text>
</comment>
<keyword evidence="4" id="KW-1185">Reference proteome</keyword>
<evidence type="ECO:0000256" key="1">
    <source>
        <dbReference type="ARBA" id="ARBA00012261"/>
    </source>
</evidence>
<dbReference type="EMBL" id="LGRX02011451">
    <property type="protein sequence ID" value="KAK3268956.1"/>
    <property type="molecule type" value="Genomic_DNA"/>
</dbReference>
<dbReference type="Proteomes" id="UP001190700">
    <property type="component" value="Unassembled WGS sequence"/>
</dbReference>
<reference evidence="3 4" key="1">
    <citation type="journal article" date="2015" name="Genome Biol. Evol.">
        <title>Comparative Genomics of a Bacterivorous Green Alga Reveals Evolutionary Causalities and Consequences of Phago-Mixotrophic Mode of Nutrition.</title>
        <authorList>
            <person name="Burns J.A."/>
            <person name="Paasch A."/>
            <person name="Narechania A."/>
            <person name="Kim E."/>
        </authorList>
    </citation>
    <scope>NUCLEOTIDE SEQUENCE [LARGE SCALE GENOMIC DNA]</scope>
    <source>
        <strain evidence="3 4">PLY_AMNH</strain>
    </source>
</reference>
<dbReference type="SUPFAM" id="SSF53328">
    <property type="entry name" value="Formyltransferase"/>
    <property type="match status" value="1"/>
</dbReference>
<dbReference type="EC" id="2.1.2.9" evidence="1"/>
<accession>A0AAE0G113</accession>
<dbReference type="PANTHER" id="PTHR11138">
    <property type="entry name" value="METHIONYL-TRNA FORMYLTRANSFERASE"/>
    <property type="match status" value="1"/>
</dbReference>
<evidence type="ECO:0000259" key="2">
    <source>
        <dbReference type="Pfam" id="PF00551"/>
    </source>
</evidence>
<dbReference type="InterPro" id="IPR002376">
    <property type="entry name" value="Formyl_transf_N"/>
</dbReference>
<dbReference type="InterPro" id="IPR041711">
    <property type="entry name" value="Met-tRNA-FMT_N"/>
</dbReference>
<name>A0AAE0G113_9CHLO</name>
<sequence>MLQKVTNLSNTLNFKSPRICVLFTSNALNGGFLSKPREVPSSFGVGKGCSLSSNTWRKQGVIRCSATDSSVNSIRKASVIFLGTPEVAASSLETIIEASRQQDSGFEVTAVVSQPGKPRGRGKKKVAMPTPVAEMAAKCGFPPEKILTPFKAREEDFLEEMAKLAPDLCITAAYGNMLPTAFLNIPRYGTLNIHPSLLPKFRGAAPVQRAVEAGVEETGVSVAYTVLACDAGPVLAQRRVAPGDDIQAPELLEQLFTQGTELLLERIDSVMDEAAIGSATPQDETAVVHAAKVAKEEGVLDFKLPAKTLHNKVHSLSPSHILCHLS</sequence>
<dbReference type="InterPro" id="IPR036477">
    <property type="entry name" value="Formyl_transf_N_sf"/>
</dbReference>
<dbReference type="GO" id="GO:0004479">
    <property type="term" value="F:methionyl-tRNA formyltransferase activity"/>
    <property type="evidence" value="ECO:0007669"/>
    <property type="project" value="UniProtKB-EC"/>
</dbReference>
<dbReference type="Pfam" id="PF00551">
    <property type="entry name" value="Formyl_trans_N"/>
    <property type="match status" value="1"/>
</dbReference>
<organism evidence="3 4">
    <name type="scientific">Cymbomonas tetramitiformis</name>
    <dbReference type="NCBI Taxonomy" id="36881"/>
    <lineage>
        <taxon>Eukaryota</taxon>
        <taxon>Viridiplantae</taxon>
        <taxon>Chlorophyta</taxon>
        <taxon>Pyramimonadophyceae</taxon>
        <taxon>Pyramimonadales</taxon>
        <taxon>Pyramimonadaceae</taxon>
        <taxon>Cymbomonas</taxon>
    </lineage>
</organism>